<dbReference type="Proteomes" id="UP000050525">
    <property type="component" value="Unassembled WGS sequence"/>
</dbReference>
<dbReference type="AlphaFoldDB" id="A0A151MDX2"/>
<protein>
    <submittedName>
        <fullName evidence="1">Uncharacterized protein</fullName>
    </submittedName>
</protein>
<dbReference type="EMBL" id="AKHW03006231">
    <property type="protein sequence ID" value="KYO22711.1"/>
    <property type="molecule type" value="Genomic_DNA"/>
</dbReference>
<reference evidence="1 2" key="1">
    <citation type="journal article" date="2012" name="Genome Biol.">
        <title>Sequencing three crocodilian genomes to illuminate the evolution of archosaurs and amniotes.</title>
        <authorList>
            <person name="St John J.A."/>
            <person name="Braun E.L."/>
            <person name="Isberg S.R."/>
            <person name="Miles L.G."/>
            <person name="Chong A.Y."/>
            <person name="Gongora J."/>
            <person name="Dalzell P."/>
            <person name="Moran C."/>
            <person name="Bed'hom B."/>
            <person name="Abzhanov A."/>
            <person name="Burgess S.C."/>
            <person name="Cooksey A.M."/>
            <person name="Castoe T.A."/>
            <person name="Crawford N.G."/>
            <person name="Densmore L.D."/>
            <person name="Drew J.C."/>
            <person name="Edwards S.V."/>
            <person name="Faircloth B.C."/>
            <person name="Fujita M.K."/>
            <person name="Greenwold M.J."/>
            <person name="Hoffmann F.G."/>
            <person name="Howard J.M."/>
            <person name="Iguchi T."/>
            <person name="Janes D.E."/>
            <person name="Khan S.Y."/>
            <person name="Kohno S."/>
            <person name="de Koning A.J."/>
            <person name="Lance S.L."/>
            <person name="McCarthy F.M."/>
            <person name="McCormack J.E."/>
            <person name="Merchant M.E."/>
            <person name="Peterson D.G."/>
            <person name="Pollock D.D."/>
            <person name="Pourmand N."/>
            <person name="Raney B.J."/>
            <person name="Roessler K.A."/>
            <person name="Sanford J.R."/>
            <person name="Sawyer R.H."/>
            <person name="Schmidt C.J."/>
            <person name="Triplett E.W."/>
            <person name="Tuberville T.D."/>
            <person name="Venegas-Anaya M."/>
            <person name="Howard J.T."/>
            <person name="Jarvis E.D."/>
            <person name="Guillette L.J.Jr."/>
            <person name="Glenn T.C."/>
            <person name="Green R.E."/>
            <person name="Ray D.A."/>
        </authorList>
    </citation>
    <scope>NUCLEOTIDE SEQUENCE [LARGE SCALE GENOMIC DNA]</scope>
    <source>
        <strain evidence="1">KSC_2009_1</strain>
    </source>
</reference>
<proteinExistence type="predicted"/>
<keyword evidence="2" id="KW-1185">Reference proteome</keyword>
<gene>
    <name evidence="1" type="ORF">Y1Q_0003214</name>
</gene>
<evidence type="ECO:0000313" key="1">
    <source>
        <dbReference type="EMBL" id="KYO22711.1"/>
    </source>
</evidence>
<sequence>MCLGKWGQLGTGQKVAGNKRKKKEQCGGAKQCNRNKGTWGVCGKQASLCLDNHLDGTKLVWTNGLLFQSLCKR</sequence>
<evidence type="ECO:0000313" key="2">
    <source>
        <dbReference type="Proteomes" id="UP000050525"/>
    </source>
</evidence>
<name>A0A151MDX2_ALLMI</name>
<comment type="caution">
    <text evidence="1">The sequence shown here is derived from an EMBL/GenBank/DDBJ whole genome shotgun (WGS) entry which is preliminary data.</text>
</comment>
<accession>A0A151MDX2</accession>
<organism evidence="1 2">
    <name type="scientific">Alligator mississippiensis</name>
    <name type="common">American alligator</name>
    <dbReference type="NCBI Taxonomy" id="8496"/>
    <lineage>
        <taxon>Eukaryota</taxon>
        <taxon>Metazoa</taxon>
        <taxon>Chordata</taxon>
        <taxon>Craniata</taxon>
        <taxon>Vertebrata</taxon>
        <taxon>Euteleostomi</taxon>
        <taxon>Archelosauria</taxon>
        <taxon>Archosauria</taxon>
        <taxon>Crocodylia</taxon>
        <taxon>Alligatoridae</taxon>
        <taxon>Alligatorinae</taxon>
        <taxon>Alligator</taxon>
    </lineage>
</organism>